<evidence type="ECO:0000313" key="3">
    <source>
        <dbReference type="Proteomes" id="UP000800038"/>
    </source>
</evidence>
<gene>
    <name evidence="2" type="ORF">EJ02DRAFT_436385</name>
</gene>
<dbReference type="OrthoDB" id="4778343at2759"/>
<dbReference type="EMBL" id="ML976081">
    <property type="protein sequence ID" value="KAF1939449.1"/>
    <property type="molecule type" value="Genomic_DNA"/>
</dbReference>
<evidence type="ECO:0000313" key="2">
    <source>
        <dbReference type="EMBL" id="KAF1939449.1"/>
    </source>
</evidence>
<sequence length="131" mass="14372">MAQQGGTWSPGKDTSLTARRYDNTADVKIATSASSPQNSEDKAKQDVEPKQPTTTTTPPDAKEATNAEGQEWSVINKPSTEATDIDTHAGGVSSHFDFALGWGRWRTTIFSWDLSVRQEESRKKEGEGEKK</sequence>
<feature type="compositionally biased region" description="Basic and acidic residues" evidence="1">
    <location>
        <begin position="39"/>
        <end position="49"/>
    </location>
</feature>
<name>A0A6A5SJ57_9PLEO</name>
<evidence type="ECO:0000256" key="1">
    <source>
        <dbReference type="SAM" id="MobiDB-lite"/>
    </source>
</evidence>
<feature type="region of interest" description="Disordered" evidence="1">
    <location>
        <begin position="1"/>
        <end position="91"/>
    </location>
</feature>
<protein>
    <submittedName>
        <fullName evidence="2">Uncharacterized protein</fullName>
    </submittedName>
</protein>
<organism evidence="2 3">
    <name type="scientific">Clathrospora elynae</name>
    <dbReference type="NCBI Taxonomy" id="706981"/>
    <lineage>
        <taxon>Eukaryota</taxon>
        <taxon>Fungi</taxon>
        <taxon>Dikarya</taxon>
        <taxon>Ascomycota</taxon>
        <taxon>Pezizomycotina</taxon>
        <taxon>Dothideomycetes</taxon>
        <taxon>Pleosporomycetidae</taxon>
        <taxon>Pleosporales</taxon>
        <taxon>Diademaceae</taxon>
        <taxon>Clathrospora</taxon>
    </lineage>
</organism>
<dbReference type="Proteomes" id="UP000800038">
    <property type="component" value="Unassembled WGS sequence"/>
</dbReference>
<reference evidence="2" key="1">
    <citation type="journal article" date="2020" name="Stud. Mycol.">
        <title>101 Dothideomycetes genomes: a test case for predicting lifestyles and emergence of pathogens.</title>
        <authorList>
            <person name="Haridas S."/>
            <person name="Albert R."/>
            <person name="Binder M."/>
            <person name="Bloem J."/>
            <person name="Labutti K."/>
            <person name="Salamov A."/>
            <person name="Andreopoulos B."/>
            <person name="Baker S."/>
            <person name="Barry K."/>
            <person name="Bills G."/>
            <person name="Bluhm B."/>
            <person name="Cannon C."/>
            <person name="Castanera R."/>
            <person name="Culley D."/>
            <person name="Daum C."/>
            <person name="Ezra D."/>
            <person name="Gonzalez J."/>
            <person name="Henrissat B."/>
            <person name="Kuo A."/>
            <person name="Liang C."/>
            <person name="Lipzen A."/>
            <person name="Lutzoni F."/>
            <person name="Magnuson J."/>
            <person name="Mondo S."/>
            <person name="Nolan M."/>
            <person name="Ohm R."/>
            <person name="Pangilinan J."/>
            <person name="Park H.-J."/>
            <person name="Ramirez L."/>
            <person name="Alfaro M."/>
            <person name="Sun H."/>
            <person name="Tritt A."/>
            <person name="Yoshinaga Y."/>
            <person name="Zwiers L.-H."/>
            <person name="Turgeon B."/>
            <person name="Goodwin S."/>
            <person name="Spatafora J."/>
            <person name="Crous P."/>
            <person name="Grigoriev I."/>
        </authorList>
    </citation>
    <scope>NUCLEOTIDE SEQUENCE</scope>
    <source>
        <strain evidence="2">CBS 161.51</strain>
    </source>
</reference>
<dbReference type="AlphaFoldDB" id="A0A6A5SJ57"/>
<proteinExistence type="predicted"/>
<keyword evidence="3" id="KW-1185">Reference proteome</keyword>
<accession>A0A6A5SJ57</accession>
<feature type="compositionally biased region" description="Polar residues" evidence="1">
    <location>
        <begin position="1"/>
        <end position="17"/>
    </location>
</feature>